<dbReference type="GO" id="GO:0019432">
    <property type="term" value="P:triglyceride biosynthetic process"/>
    <property type="evidence" value="ECO:0007669"/>
    <property type="project" value="TreeGrafter"/>
</dbReference>
<dbReference type="InterPro" id="IPR009721">
    <property type="entry name" value="O-acyltransferase_WSD1_C"/>
</dbReference>
<organism evidence="2 3">
    <name type="scientific">Genlisea aurea</name>
    <dbReference type="NCBI Taxonomy" id="192259"/>
    <lineage>
        <taxon>Eukaryota</taxon>
        <taxon>Viridiplantae</taxon>
        <taxon>Streptophyta</taxon>
        <taxon>Embryophyta</taxon>
        <taxon>Tracheophyta</taxon>
        <taxon>Spermatophyta</taxon>
        <taxon>Magnoliopsida</taxon>
        <taxon>eudicotyledons</taxon>
        <taxon>Gunneridae</taxon>
        <taxon>Pentapetalae</taxon>
        <taxon>asterids</taxon>
        <taxon>lamiids</taxon>
        <taxon>Lamiales</taxon>
        <taxon>Lentibulariaceae</taxon>
        <taxon>Genlisea</taxon>
    </lineage>
</organism>
<accession>S8EBF9</accession>
<proteinExistence type="predicted"/>
<comment type="caution">
    <text evidence="2">The sequence shown here is derived from an EMBL/GenBank/DDBJ whole genome shotgun (WGS) entry which is preliminary data.</text>
</comment>
<gene>
    <name evidence="2" type="ORF">M569_04927</name>
</gene>
<dbReference type="Proteomes" id="UP000015453">
    <property type="component" value="Unassembled WGS sequence"/>
</dbReference>
<feature type="non-terminal residue" evidence="2">
    <location>
        <position position="1"/>
    </location>
</feature>
<sequence>WGNLVGYCTLDLPKLKDDDPLEYIRRVKSTMDKKKLSYNPKIQHIFIRLVMRLFGVKAAAEVTRRTFTQLTIGASNVVGPAEEVILFGHPVNYIAPTVRGFPLALVIHYHSYGKKLVISLSVNEEVIPDPHELCDYIQKALESAKESVVKSGL</sequence>
<feature type="non-terminal residue" evidence="2">
    <location>
        <position position="153"/>
    </location>
</feature>
<dbReference type="GO" id="GO:0008374">
    <property type="term" value="F:O-acyltransferase activity"/>
    <property type="evidence" value="ECO:0007669"/>
    <property type="project" value="InterPro"/>
</dbReference>
<reference evidence="2 3" key="1">
    <citation type="journal article" date="2013" name="BMC Genomics">
        <title>The miniature genome of a carnivorous plant Genlisea aurea contains a low number of genes and short non-coding sequences.</title>
        <authorList>
            <person name="Leushkin E.V."/>
            <person name="Sutormin R.A."/>
            <person name="Nabieva E.R."/>
            <person name="Penin A.A."/>
            <person name="Kondrashov A.S."/>
            <person name="Logacheva M.D."/>
        </authorList>
    </citation>
    <scope>NUCLEOTIDE SEQUENCE [LARGE SCALE GENOMIC DNA]</scope>
</reference>
<evidence type="ECO:0000313" key="2">
    <source>
        <dbReference type="EMBL" id="EPS69837.1"/>
    </source>
</evidence>
<dbReference type="AlphaFoldDB" id="S8EBF9"/>
<dbReference type="PANTHER" id="PTHR31650">
    <property type="entry name" value="O-ACYLTRANSFERASE (WSD1-LIKE) FAMILY PROTEIN"/>
    <property type="match status" value="1"/>
</dbReference>
<dbReference type="PANTHER" id="PTHR31650:SF1">
    <property type="entry name" value="WAX ESTER SYNTHASE_DIACYLGLYCEROL ACYLTRANSFERASE 4-RELATED"/>
    <property type="match status" value="1"/>
</dbReference>
<dbReference type="OrthoDB" id="900818at2759"/>
<feature type="domain" description="O-acyltransferase WSD1 C-terminal" evidence="1">
    <location>
        <begin position="1"/>
        <end position="143"/>
    </location>
</feature>
<protein>
    <recommendedName>
        <fullName evidence="1">O-acyltransferase WSD1 C-terminal domain-containing protein</fullName>
    </recommendedName>
</protein>
<dbReference type="GO" id="GO:0005886">
    <property type="term" value="C:plasma membrane"/>
    <property type="evidence" value="ECO:0007669"/>
    <property type="project" value="TreeGrafter"/>
</dbReference>
<evidence type="ECO:0000313" key="3">
    <source>
        <dbReference type="Proteomes" id="UP000015453"/>
    </source>
</evidence>
<dbReference type="EMBL" id="AUSU01001938">
    <property type="protein sequence ID" value="EPS69837.1"/>
    <property type="molecule type" value="Genomic_DNA"/>
</dbReference>
<dbReference type="Pfam" id="PF06974">
    <property type="entry name" value="WS_DGAT_C"/>
    <property type="match status" value="1"/>
</dbReference>
<dbReference type="InterPro" id="IPR045034">
    <property type="entry name" value="O-acyltransferase_WSD1-like"/>
</dbReference>
<evidence type="ECO:0000259" key="1">
    <source>
        <dbReference type="Pfam" id="PF06974"/>
    </source>
</evidence>
<name>S8EBF9_9LAMI</name>
<keyword evidence="3" id="KW-1185">Reference proteome</keyword>